<evidence type="ECO:0000256" key="9">
    <source>
        <dbReference type="SAM" id="MobiDB-lite"/>
    </source>
</evidence>
<evidence type="ECO:0000256" key="6">
    <source>
        <dbReference type="PROSITE-ProRule" id="PRU00024"/>
    </source>
</evidence>
<feature type="region of interest" description="Disordered" evidence="9">
    <location>
        <begin position="181"/>
        <end position="221"/>
    </location>
</feature>
<dbReference type="InterPro" id="IPR014756">
    <property type="entry name" value="Ig_E-set"/>
</dbReference>
<dbReference type="Proteomes" id="UP000653454">
    <property type="component" value="Unassembled WGS sequence"/>
</dbReference>
<keyword evidence="12" id="KW-1185">Reference proteome</keyword>
<dbReference type="AlphaFoldDB" id="A0A8S4F075"/>
<dbReference type="InterPro" id="IPR000315">
    <property type="entry name" value="Znf_B-box"/>
</dbReference>
<feature type="compositionally biased region" description="Gly residues" evidence="9">
    <location>
        <begin position="137"/>
        <end position="149"/>
    </location>
</feature>
<evidence type="ECO:0000256" key="5">
    <source>
        <dbReference type="ARBA" id="ARBA00022833"/>
    </source>
</evidence>
<keyword evidence="5" id="KW-0862">Zinc</keyword>
<dbReference type="InterPro" id="IPR047153">
    <property type="entry name" value="TRIM45/56/19-like"/>
</dbReference>
<evidence type="ECO:0000313" key="12">
    <source>
        <dbReference type="Proteomes" id="UP000653454"/>
    </source>
</evidence>
<dbReference type="InterPro" id="IPR013083">
    <property type="entry name" value="Znf_RING/FYVE/PHD"/>
</dbReference>
<dbReference type="SUPFAM" id="SSF57850">
    <property type="entry name" value="RING/U-box"/>
    <property type="match status" value="1"/>
</dbReference>
<evidence type="ECO:0000256" key="8">
    <source>
        <dbReference type="SAM" id="Coils"/>
    </source>
</evidence>
<dbReference type="PANTHER" id="PTHR25462">
    <property type="entry name" value="BONUS, ISOFORM C-RELATED"/>
    <property type="match status" value="1"/>
</dbReference>
<feature type="domain" description="B box-type" evidence="10">
    <location>
        <begin position="327"/>
        <end position="363"/>
    </location>
</feature>
<evidence type="ECO:0000256" key="7">
    <source>
        <dbReference type="PROSITE-ProRule" id="PRU00087"/>
    </source>
</evidence>
<dbReference type="PROSITE" id="PS50119">
    <property type="entry name" value="ZF_BBOX"/>
    <property type="match status" value="2"/>
</dbReference>
<gene>
    <name evidence="11" type="ORF">PLXY2_LOCUS7466</name>
</gene>
<keyword evidence="4 6" id="KW-0863">Zinc-finger</keyword>
<dbReference type="Gene3D" id="3.30.40.10">
    <property type="entry name" value="Zinc/RING finger domain, C3HC4 (zinc finger)"/>
    <property type="match status" value="1"/>
</dbReference>
<evidence type="ECO:0000313" key="11">
    <source>
        <dbReference type="EMBL" id="CAG9121598.1"/>
    </source>
</evidence>
<keyword evidence="8" id="KW-0175">Coiled coil</keyword>
<feature type="compositionally biased region" description="Polar residues" evidence="9">
    <location>
        <begin position="46"/>
        <end position="64"/>
    </location>
</feature>
<comment type="similarity">
    <text evidence="1">Belongs to the TRIM/RBCC family.</text>
</comment>
<sequence>MSCMPDPEVTLKTPFKKQNSEKKLEVDRKLYIFGSFMRKKDKRKSLQPQSLSAGNSPMHSRNSHLGVNILPRTSAYQEARGDKEVECGLCRRVLEEPRLLACLHSFCTRCLQGLHQEGDDVWNDVDEGSIQLEPGGSCSGSGGGSGGSGYESEPRDHSGSEGSWPDREKAKYGIFTRKIPGSIQLEPGGSCSGSGGGSGGSGYESEPRDHSGSEGSWPDRDKAKYGIFTRKISGRSVQHVICPTCRHETPLPLGGVSALPLNTVMMRKIHAARDDLDRASVLCDLCSSDNKAESRCEQCLVSVCRSCHDAHGRQKATARHALRPLEPAPALCSLHPGAELSVYCATCQQVVCRDCCVISHSGHALGLAARAAAERARRLRDACARAGYVPEHVQRATRVLQCQRLEVDTQAAKVEAEVATFAEEYRRAVEAHGRALVTSAARARAWYREKYDQQIGLLEAKVAQAAEAVKFAEELLKRMREKYDQQIGQLEAKVAQAAEAVKFAEELLSDAKEDELLSLSGPVERRLESVCDVTAGAPRCELRFSAAAPPACALRGRLLAAAADHSHTVLLTDGLQDLRVDCKQDVTMELRDSNGERIWCGGEQVAGYFRRSDSSATPEFLKVTDRNDGTYTLALCPASPGAYLLAVTLNNKPIKGSPFPCAVRVARAHTGQFHCCSFCSSGGKKSATCGCGAAMGGGYKGCGHGHAGHPGARHWSCCGSTSKRSICMRPQSQTYQFSL</sequence>
<dbReference type="PANTHER" id="PTHR25462:SF291">
    <property type="entry name" value="E3 UBIQUITIN-PROTEIN LIGASE TRIM45"/>
    <property type="match status" value="1"/>
</dbReference>
<dbReference type="InterPro" id="IPR013783">
    <property type="entry name" value="Ig-like_fold"/>
</dbReference>
<accession>A0A8S4F075</accession>
<evidence type="ECO:0000259" key="10">
    <source>
        <dbReference type="PROSITE" id="PS50119"/>
    </source>
</evidence>
<dbReference type="PROSITE" id="PS50194">
    <property type="entry name" value="FILAMIN_REPEAT"/>
    <property type="match status" value="1"/>
</dbReference>
<dbReference type="GO" id="GO:0005654">
    <property type="term" value="C:nucleoplasm"/>
    <property type="evidence" value="ECO:0007669"/>
    <property type="project" value="TreeGrafter"/>
</dbReference>
<dbReference type="Pfam" id="PF00630">
    <property type="entry name" value="Filamin"/>
    <property type="match status" value="1"/>
</dbReference>
<feature type="coiled-coil region" evidence="8">
    <location>
        <begin position="448"/>
        <end position="514"/>
    </location>
</feature>
<evidence type="ECO:0000256" key="1">
    <source>
        <dbReference type="ARBA" id="ARBA00008518"/>
    </source>
</evidence>
<reference evidence="11" key="1">
    <citation type="submission" date="2020-11" db="EMBL/GenBank/DDBJ databases">
        <authorList>
            <person name="Whiteford S."/>
        </authorList>
    </citation>
    <scope>NUCLEOTIDE SEQUENCE</scope>
</reference>
<dbReference type="InterPro" id="IPR001298">
    <property type="entry name" value="Filamin/ABP280_rpt"/>
</dbReference>
<feature type="compositionally biased region" description="Basic and acidic residues" evidence="9">
    <location>
        <begin position="152"/>
        <end position="167"/>
    </location>
</feature>
<dbReference type="PROSITE" id="PS00518">
    <property type="entry name" value="ZF_RING_1"/>
    <property type="match status" value="1"/>
</dbReference>
<evidence type="ECO:0000256" key="4">
    <source>
        <dbReference type="ARBA" id="ARBA00022771"/>
    </source>
</evidence>
<evidence type="ECO:0000256" key="3">
    <source>
        <dbReference type="ARBA" id="ARBA00022737"/>
    </source>
</evidence>
<feature type="domain" description="B box-type" evidence="10">
    <location>
        <begin position="278"/>
        <end position="325"/>
    </location>
</feature>
<dbReference type="GO" id="GO:0061630">
    <property type="term" value="F:ubiquitin protein ligase activity"/>
    <property type="evidence" value="ECO:0007669"/>
    <property type="project" value="TreeGrafter"/>
</dbReference>
<feature type="compositionally biased region" description="Gly residues" evidence="9">
    <location>
        <begin position="190"/>
        <end position="202"/>
    </location>
</feature>
<dbReference type="GO" id="GO:0008270">
    <property type="term" value="F:zinc ion binding"/>
    <property type="evidence" value="ECO:0007669"/>
    <property type="project" value="UniProtKB-KW"/>
</dbReference>
<dbReference type="SUPFAM" id="SSF81296">
    <property type="entry name" value="E set domains"/>
    <property type="match status" value="1"/>
</dbReference>
<dbReference type="Pfam" id="PF00097">
    <property type="entry name" value="zf-C3HC4"/>
    <property type="match status" value="1"/>
</dbReference>
<proteinExistence type="inferred from homology"/>
<keyword evidence="2" id="KW-0479">Metal-binding</keyword>
<feature type="repeat" description="Filamin" evidence="7">
    <location>
        <begin position="560"/>
        <end position="663"/>
    </location>
</feature>
<evidence type="ECO:0000256" key="2">
    <source>
        <dbReference type="ARBA" id="ARBA00022723"/>
    </source>
</evidence>
<dbReference type="Pfam" id="PF00643">
    <property type="entry name" value="zf-B_box"/>
    <property type="match status" value="1"/>
</dbReference>
<dbReference type="SMART" id="SM00336">
    <property type="entry name" value="BBOX"/>
    <property type="match status" value="2"/>
</dbReference>
<comment type="caution">
    <text evidence="11">The sequence shown here is derived from an EMBL/GenBank/DDBJ whole genome shotgun (WGS) entry which is preliminary data.</text>
</comment>
<organism evidence="11 12">
    <name type="scientific">Plutella xylostella</name>
    <name type="common">Diamondback moth</name>
    <name type="synonym">Plutella maculipennis</name>
    <dbReference type="NCBI Taxonomy" id="51655"/>
    <lineage>
        <taxon>Eukaryota</taxon>
        <taxon>Metazoa</taxon>
        <taxon>Ecdysozoa</taxon>
        <taxon>Arthropoda</taxon>
        <taxon>Hexapoda</taxon>
        <taxon>Insecta</taxon>
        <taxon>Pterygota</taxon>
        <taxon>Neoptera</taxon>
        <taxon>Endopterygota</taxon>
        <taxon>Lepidoptera</taxon>
        <taxon>Glossata</taxon>
        <taxon>Ditrysia</taxon>
        <taxon>Yponomeutoidea</taxon>
        <taxon>Plutellidae</taxon>
        <taxon>Plutella</taxon>
    </lineage>
</organism>
<dbReference type="InterPro" id="IPR001841">
    <property type="entry name" value="Znf_RING"/>
</dbReference>
<dbReference type="SUPFAM" id="SSF57845">
    <property type="entry name" value="B-box zinc-binding domain"/>
    <property type="match status" value="1"/>
</dbReference>
<dbReference type="Gene3D" id="3.30.160.60">
    <property type="entry name" value="Classic Zinc Finger"/>
    <property type="match status" value="1"/>
</dbReference>
<dbReference type="Gene3D" id="2.60.40.10">
    <property type="entry name" value="Immunoglobulins"/>
    <property type="match status" value="1"/>
</dbReference>
<dbReference type="EMBL" id="CAJHNJ030000025">
    <property type="protein sequence ID" value="CAG9121598.1"/>
    <property type="molecule type" value="Genomic_DNA"/>
</dbReference>
<name>A0A8S4F075_PLUXY</name>
<dbReference type="SMART" id="SM00557">
    <property type="entry name" value="IG_FLMN"/>
    <property type="match status" value="1"/>
</dbReference>
<keyword evidence="3" id="KW-0677">Repeat</keyword>
<protein>
    <submittedName>
        <fullName evidence="11">(diamondback moth) hypothetical protein</fullName>
    </submittedName>
</protein>
<dbReference type="InterPro" id="IPR017907">
    <property type="entry name" value="Znf_RING_CS"/>
</dbReference>
<dbReference type="Gene3D" id="4.10.830.40">
    <property type="match status" value="1"/>
</dbReference>
<dbReference type="InterPro" id="IPR018957">
    <property type="entry name" value="Znf_C3HC4_RING-type"/>
</dbReference>
<dbReference type="SMART" id="SM00184">
    <property type="entry name" value="RING"/>
    <property type="match status" value="1"/>
</dbReference>
<feature type="region of interest" description="Disordered" evidence="9">
    <location>
        <begin position="126"/>
        <end position="167"/>
    </location>
</feature>
<feature type="compositionally biased region" description="Basic and acidic residues" evidence="9">
    <location>
        <begin position="205"/>
        <end position="221"/>
    </location>
</feature>
<dbReference type="InterPro" id="IPR017868">
    <property type="entry name" value="Filamin/ABP280_repeat-like"/>
</dbReference>
<feature type="region of interest" description="Disordered" evidence="9">
    <location>
        <begin position="41"/>
        <end position="64"/>
    </location>
</feature>